<dbReference type="Proteomes" id="UP001139157">
    <property type="component" value="Unassembled WGS sequence"/>
</dbReference>
<dbReference type="InterPro" id="IPR002213">
    <property type="entry name" value="UDP_glucos_trans"/>
</dbReference>
<protein>
    <submittedName>
        <fullName evidence="3">Glycosyltransferase</fullName>
    </submittedName>
</protein>
<dbReference type="AlphaFoldDB" id="A0A9X2E7V5"/>
<dbReference type="GO" id="GO:0016758">
    <property type="term" value="F:hexosyltransferase activity"/>
    <property type="evidence" value="ECO:0007669"/>
    <property type="project" value="InterPro"/>
</dbReference>
<feature type="domain" description="Erythromycin biosynthesis protein CIII-like C-terminal" evidence="2">
    <location>
        <begin position="288"/>
        <end position="379"/>
    </location>
</feature>
<dbReference type="GO" id="GO:0005975">
    <property type="term" value="P:carbohydrate metabolic process"/>
    <property type="evidence" value="ECO:0007669"/>
    <property type="project" value="InterPro"/>
</dbReference>
<dbReference type="FunFam" id="3.40.50.2000:FF:000009">
    <property type="entry name" value="Sterol 3-beta-glucosyltransferase UGT80A2"/>
    <property type="match status" value="1"/>
</dbReference>
<dbReference type="CDD" id="cd03784">
    <property type="entry name" value="GT1_Gtf-like"/>
    <property type="match status" value="1"/>
</dbReference>
<dbReference type="GO" id="GO:0033072">
    <property type="term" value="P:vancomycin biosynthetic process"/>
    <property type="evidence" value="ECO:0007669"/>
    <property type="project" value="UniProtKB-ARBA"/>
</dbReference>
<dbReference type="Pfam" id="PF06722">
    <property type="entry name" value="EryCIII-like_C"/>
    <property type="match status" value="1"/>
</dbReference>
<gene>
    <name evidence="3" type="ORF">NDR86_17245</name>
</gene>
<accession>A0A9X2E7V5</accession>
<name>A0A9X2E7V5_9NOCA</name>
<dbReference type="Gene3D" id="3.40.50.2000">
    <property type="entry name" value="Glycogen Phosphorylase B"/>
    <property type="match status" value="2"/>
</dbReference>
<evidence type="ECO:0000259" key="1">
    <source>
        <dbReference type="Pfam" id="PF03033"/>
    </source>
</evidence>
<dbReference type="RefSeq" id="WP_251913296.1">
    <property type="nucleotide sequence ID" value="NZ_JAMRXG010000007.1"/>
</dbReference>
<sequence length="416" mass="44424">MRALLAFGGSRGDAQPGVLLARELTRRGHDVTLAVSPNLVGFATEYGVPARPFGLDTDELLRAQLGNRGRGGPRARLRHLRELNRQGFTEAAEDLLPLAEGADVVVGAMANEEVAEGVAAYARAPFAAVHYFPIRPSGSVPIVPAPFGGRVPGVVNRLGWRAVARARAWAVAPDVTELRRRALGLGCPGRIDIQAYDERLFAGLAKEWGANRPFVGFLVPPPVTDRIDAALSDWLATGGAPVYAGFGSMPVGDARATIDMVRAACRRLGRRLLFVTGSNAVEPRFTDDLAIVRAVDHSTVLPRCAVAIHHGGAGTTAAALRAGVPSVVCSFLADQPYWGQRLQQLGVGATLPFSRLTPARLERSLRHADSDPVVRRAAAFAARFRHDGVARTADVVELFGAGRRPATLPTVERRFS</sequence>
<proteinExistence type="predicted"/>
<evidence type="ECO:0000313" key="4">
    <source>
        <dbReference type="Proteomes" id="UP001139157"/>
    </source>
</evidence>
<dbReference type="InterPro" id="IPR010610">
    <property type="entry name" value="EryCIII-like_C"/>
</dbReference>
<dbReference type="InterPro" id="IPR004276">
    <property type="entry name" value="GlycoTrans_28_N"/>
</dbReference>
<organism evidence="3 4">
    <name type="scientific">Nocardia pulmonis</name>
    <dbReference type="NCBI Taxonomy" id="2951408"/>
    <lineage>
        <taxon>Bacteria</taxon>
        <taxon>Bacillati</taxon>
        <taxon>Actinomycetota</taxon>
        <taxon>Actinomycetes</taxon>
        <taxon>Mycobacteriales</taxon>
        <taxon>Nocardiaceae</taxon>
        <taxon>Nocardia</taxon>
    </lineage>
</organism>
<dbReference type="Pfam" id="PF03033">
    <property type="entry name" value="Glyco_transf_28"/>
    <property type="match status" value="1"/>
</dbReference>
<evidence type="ECO:0000259" key="2">
    <source>
        <dbReference type="Pfam" id="PF06722"/>
    </source>
</evidence>
<dbReference type="InterPro" id="IPR050426">
    <property type="entry name" value="Glycosyltransferase_28"/>
</dbReference>
<reference evidence="3" key="1">
    <citation type="submission" date="2022-06" db="EMBL/GenBank/DDBJ databases">
        <title>Novel species in genus nocardia.</title>
        <authorList>
            <person name="Li F."/>
        </authorList>
    </citation>
    <scope>NUCLEOTIDE SEQUENCE</scope>
    <source>
        <strain evidence="3">CDC141</strain>
    </source>
</reference>
<dbReference type="PANTHER" id="PTHR48050:SF13">
    <property type="entry name" value="STEROL 3-BETA-GLUCOSYLTRANSFERASE UGT80A2"/>
    <property type="match status" value="1"/>
</dbReference>
<dbReference type="SUPFAM" id="SSF53756">
    <property type="entry name" value="UDP-Glycosyltransferase/glycogen phosphorylase"/>
    <property type="match status" value="1"/>
</dbReference>
<keyword evidence="4" id="KW-1185">Reference proteome</keyword>
<dbReference type="GO" id="GO:0008194">
    <property type="term" value="F:UDP-glycosyltransferase activity"/>
    <property type="evidence" value="ECO:0007669"/>
    <property type="project" value="InterPro"/>
</dbReference>
<dbReference type="EMBL" id="JAMRXG010000007">
    <property type="protein sequence ID" value="MCM6775221.1"/>
    <property type="molecule type" value="Genomic_DNA"/>
</dbReference>
<dbReference type="PANTHER" id="PTHR48050">
    <property type="entry name" value="STEROL 3-BETA-GLUCOSYLTRANSFERASE"/>
    <property type="match status" value="1"/>
</dbReference>
<feature type="domain" description="Glycosyltransferase family 28 N-terminal" evidence="1">
    <location>
        <begin position="4"/>
        <end position="66"/>
    </location>
</feature>
<comment type="caution">
    <text evidence="3">The sequence shown here is derived from an EMBL/GenBank/DDBJ whole genome shotgun (WGS) entry which is preliminary data.</text>
</comment>
<evidence type="ECO:0000313" key="3">
    <source>
        <dbReference type="EMBL" id="MCM6775221.1"/>
    </source>
</evidence>